<feature type="domain" description="FAD dependent oxidoreductase" evidence="2">
    <location>
        <begin position="154"/>
        <end position="390"/>
    </location>
</feature>
<dbReference type="RefSeq" id="WP_038558646.1">
    <property type="nucleotide sequence ID" value="NZ_CP007481.1"/>
</dbReference>
<dbReference type="GO" id="GO:0016491">
    <property type="term" value="F:oxidoreductase activity"/>
    <property type="evidence" value="ECO:0007669"/>
    <property type="project" value="UniProtKB-KW"/>
</dbReference>
<dbReference type="STRING" id="1286528.NHE_0009"/>
<organism evidence="3 4">
    <name type="scientific">Neorickettsia helminthoeca str. Oregon</name>
    <dbReference type="NCBI Taxonomy" id="1286528"/>
    <lineage>
        <taxon>Bacteria</taxon>
        <taxon>Pseudomonadati</taxon>
        <taxon>Pseudomonadota</taxon>
        <taxon>Alphaproteobacteria</taxon>
        <taxon>Rickettsiales</taxon>
        <taxon>Anaplasmataceae</taxon>
        <taxon>Neorickettsia</taxon>
    </lineage>
</organism>
<keyword evidence="1" id="KW-0560">Oxidoreductase</keyword>
<evidence type="ECO:0000256" key="1">
    <source>
        <dbReference type="ARBA" id="ARBA00023002"/>
    </source>
</evidence>
<dbReference type="Gene3D" id="3.30.9.10">
    <property type="entry name" value="D-Amino Acid Oxidase, subunit A, domain 2"/>
    <property type="match status" value="1"/>
</dbReference>
<proteinExistence type="predicted"/>
<accession>X5H356</accession>
<dbReference type="InterPro" id="IPR036188">
    <property type="entry name" value="FAD/NAD-bd_sf"/>
</dbReference>
<dbReference type="InterPro" id="IPR006076">
    <property type="entry name" value="FAD-dep_OxRdtase"/>
</dbReference>
<protein>
    <submittedName>
        <fullName evidence="3">FAD dependent oxidoreductase family protein</fullName>
    </submittedName>
</protein>
<keyword evidence="4" id="KW-1185">Reference proteome</keyword>
<dbReference type="OrthoDB" id="7165093at2"/>
<gene>
    <name evidence="3" type="ORF">NHE_0009</name>
</gene>
<evidence type="ECO:0000313" key="4">
    <source>
        <dbReference type="Proteomes" id="UP000023755"/>
    </source>
</evidence>
<evidence type="ECO:0000313" key="3">
    <source>
        <dbReference type="EMBL" id="AHX10986.1"/>
    </source>
</evidence>
<dbReference type="KEGG" id="nhm:NHE_0009"/>
<dbReference type="Gene3D" id="3.50.50.60">
    <property type="entry name" value="FAD/NAD(P)-binding domain"/>
    <property type="match status" value="1"/>
</dbReference>
<dbReference type="Pfam" id="PF01266">
    <property type="entry name" value="DAO"/>
    <property type="match status" value="1"/>
</dbReference>
<dbReference type="Proteomes" id="UP000023755">
    <property type="component" value="Chromosome"/>
</dbReference>
<dbReference type="AlphaFoldDB" id="X5H356"/>
<name>X5H356_9RICK</name>
<dbReference type="HOGENOM" id="CLU_668747_0_0_5"/>
<evidence type="ECO:0000259" key="2">
    <source>
        <dbReference type="Pfam" id="PF01266"/>
    </source>
</evidence>
<dbReference type="SUPFAM" id="SSF51905">
    <property type="entry name" value="FAD/NAD(P)-binding domain"/>
    <property type="match status" value="1"/>
</dbReference>
<dbReference type="EMBL" id="CP007481">
    <property type="protein sequence ID" value="AHX10986.1"/>
    <property type="molecule type" value="Genomic_DNA"/>
</dbReference>
<reference evidence="3 4" key="1">
    <citation type="submission" date="2014-03" db="EMBL/GenBank/DDBJ databases">
        <title>Sequencing and Comparison of Genomes and Transcriptome Profiles of Human Ehrlichiosis Agents.</title>
        <authorList>
            <person name="Lin M."/>
            <person name="Daugherty S.C."/>
            <person name="Nagaraj S."/>
            <person name="Cheng Z."/>
            <person name="Xiong Q."/>
            <person name="Lin F.-Y."/>
            <person name="Sengamalay N."/>
            <person name="Ott S."/>
            <person name="Godinez A."/>
            <person name="Tallon L.J."/>
            <person name="Sadzewicz L."/>
            <person name="Fraser C.M."/>
            <person name="Dunning Hotopp J.C."/>
            <person name="Rikihisa Y."/>
        </authorList>
    </citation>
    <scope>NUCLEOTIDE SEQUENCE [LARGE SCALE GENOMIC DNA]</scope>
    <source>
        <strain evidence="3 4">Oregon</strain>
    </source>
</reference>
<sequence length="411" mass="46480">MYDYVVIGGGVESFLFSFFVLSRFGGSKIAFVTKSTADISDFSSVSKVGFRHVSKFEYTNFLSGSYLRLLKRRISLGGWRSTTRTLRKYEKNWLKKRFQAKLSDRFIGDIDRRLGILAHESGVSWDEFLQNHAEFGLDVDLKRKVYRFSNCPEEAEEKNDLSPIEIDGVEKDSPFLRGAIYDDRSFSFNSLKFCRKILNFLRSNGVDFFCNTEISKLNFTLERKLKSVVSSSGKVFTGRNYFIAIGANSFGLNDFFGLKYLTQPILGLWFLIDGVRAENPFKYHHYVNSNLAFCQSYTPISSISDGFGYSTGDNALVVGTGCAWTRSLYGKSCSGNAFVQMNEKLLRKLFPGKKIVQIHGNCIRNFSYNGLPIVFSGDSLNGKYFLISGTGTFTTAASVRNVERAIEFFNS</sequence>